<dbReference type="InterPro" id="IPR001270">
    <property type="entry name" value="ClpA/B"/>
</dbReference>
<dbReference type="SMART" id="SM01086">
    <property type="entry name" value="ClpB_D2-small"/>
    <property type="match status" value="1"/>
</dbReference>
<dbReference type="InterPro" id="IPR050130">
    <property type="entry name" value="ClpA_ClpB"/>
</dbReference>
<dbReference type="InterPro" id="IPR003959">
    <property type="entry name" value="ATPase_AAA_core"/>
</dbReference>
<dbReference type="AlphaFoldDB" id="A0A3M5FFR3"/>
<evidence type="ECO:0000256" key="3">
    <source>
        <dbReference type="ARBA" id="ARBA00023186"/>
    </source>
</evidence>
<evidence type="ECO:0000256" key="1">
    <source>
        <dbReference type="ARBA" id="ARBA00022741"/>
    </source>
</evidence>
<dbReference type="Pfam" id="PF10431">
    <property type="entry name" value="ClpB_D2-small"/>
    <property type="match status" value="1"/>
</dbReference>
<dbReference type="PANTHER" id="PTHR11638:SF181">
    <property type="entry name" value="ATPASE SUBUNIT OF ATP-DEPENDENT PROTEASE"/>
    <property type="match status" value="1"/>
</dbReference>
<dbReference type="InterPro" id="IPR027417">
    <property type="entry name" value="P-loop_NTPase"/>
</dbReference>
<name>A0A3M5FFR3_PSESS</name>
<dbReference type="InterPro" id="IPR028299">
    <property type="entry name" value="ClpA/B_CS2"/>
</dbReference>
<sequence>MRAELASVQGEQPLVHALVDGGTIGEVISGWTGIPLGKMLRDEIDTVQSLPALLGERVLGQDHALEEIGKRIKISRARMEDPNKPIGVFLLLGPSGVGKTETALALADTLYGGERNVITINMSEYQEAHTVSSLKGSPPGYVGYGEGGMLTDAVRQKPYSVILLDEVEKADPDVLNLFYQIFDKGVANDGEGREINFRNTLILMTSNLGAEVIHANCHESTLPDAKQLAMRLEPVLSAHFKPALLARMRVVPYYPITGVALRELVKLKLSRLGERLEFRGLTFSYSQSLVCHLLEHCTQSHSGARLIDQLLESSLTPLIADRLLSAMSSGKALCRVHATLDSSGGVVCEFE</sequence>
<dbReference type="SUPFAM" id="SSF52540">
    <property type="entry name" value="P-loop containing nucleoside triphosphate hydrolases"/>
    <property type="match status" value="1"/>
</dbReference>
<evidence type="ECO:0000259" key="4">
    <source>
        <dbReference type="SMART" id="SM00382"/>
    </source>
</evidence>
<dbReference type="Pfam" id="PF07724">
    <property type="entry name" value="AAA_2"/>
    <property type="match status" value="1"/>
</dbReference>
<dbReference type="PRINTS" id="PR00300">
    <property type="entry name" value="CLPPROTEASEA"/>
</dbReference>
<comment type="caution">
    <text evidence="6">The sequence shown here is derived from an EMBL/GenBank/DDBJ whole genome shotgun (WGS) entry which is preliminary data.</text>
</comment>
<dbReference type="InterPro" id="IPR019489">
    <property type="entry name" value="Clp_ATPase_C"/>
</dbReference>
<dbReference type="SMART" id="SM00382">
    <property type="entry name" value="AAA"/>
    <property type="match status" value="1"/>
</dbReference>
<dbReference type="GO" id="GO:0034605">
    <property type="term" value="P:cellular response to heat"/>
    <property type="evidence" value="ECO:0007669"/>
    <property type="project" value="TreeGrafter"/>
</dbReference>
<keyword evidence="1" id="KW-0547">Nucleotide-binding</keyword>
<accession>A0A3M5FFR3</accession>
<organism evidence="6 7">
    <name type="scientific">Pseudomonas savastanoi</name>
    <name type="common">Pseudomonas syringae pv. savastanoi</name>
    <dbReference type="NCBI Taxonomy" id="29438"/>
    <lineage>
        <taxon>Bacteria</taxon>
        <taxon>Pseudomonadati</taxon>
        <taxon>Pseudomonadota</taxon>
        <taxon>Gammaproteobacteria</taxon>
        <taxon>Pseudomonadales</taxon>
        <taxon>Pseudomonadaceae</taxon>
        <taxon>Pseudomonas</taxon>
    </lineage>
</organism>
<gene>
    <name evidence="6" type="ORF">ALP60_01247</name>
</gene>
<dbReference type="PROSITE" id="PS00871">
    <property type="entry name" value="CLPAB_2"/>
    <property type="match status" value="1"/>
</dbReference>
<feature type="domain" description="Clp ATPase C-terminal" evidence="5">
    <location>
        <begin position="256"/>
        <end position="348"/>
    </location>
</feature>
<dbReference type="PANTHER" id="PTHR11638">
    <property type="entry name" value="ATP-DEPENDENT CLP PROTEASE"/>
    <property type="match status" value="1"/>
</dbReference>
<keyword evidence="3" id="KW-0143">Chaperone</keyword>
<dbReference type="CDD" id="cd19499">
    <property type="entry name" value="RecA-like_ClpB_Hsp104-like"/>
    <property type="match status" value="1"/>
</dbReference>
<evidence type="ECO:0000256" key="2">
    <source>
        <dbReference type="ARBA" id="ARBA00022840"/>
    </source>
</evidence>
<evidence type="ECO:0000259" key="5">
    <source>
        <dbReference type="SMART" id="SM01086"/>
    </source>
</evidence>
<dbReference type="GO" id="GO:0005737">
    <property type="term" value="C:cytoplasm"/>
    <property type="evidence" value="ECO:0007669"/>
    <property type="project" value="TreeGrafter"/>
</dbReference>
<proteinExistence type="predicted"/>
<feature type="domain" description="AAA+ ATPase" evidence="4">
    <location>
        <begin position="85"/>
        <end position="242"/>
    </location>
</feature>
<reference evidence="6 7" key="1">
    <citation type="submission" date="2018-08" db="EMBL/GenBank/DDBJ databases">
        <title>Recombination of ecologically and evolutionarily significant loci maintains genetic cohesion in the Pseudomonas syringae species complex.</title>
        <authorList>
            <person name="Dillon M."/>
            <person name="Thakur S."/>
            <person name="Almeida R.N.D."/>
            <person name="Weir B.S."/>
            <person name="Guttman D.S."/>
        </authorList>
    </citation>
    <scope>NUCLEOTIDE SEQUENCE [LARGE SCALE GENOMIC DNA]</scope>
    <source>
        <strain evidence="6 7">ICMP 13927</strain>
    </source>
</reference>
<dbReference type="GO" id="GO:0016887">
    <property type="term" value="F:ATP hydrolysis activity"/>
    <property type="evidence" value="ECO:0007669"/>
    <property type="project" value="InterPro"/>
</dbReference>
<dbReference type="InterPro" id="IPR003593">
    <property type="entry name" value="AAA+_ATPase"/>
</dbReference>
<keyword evidence="2" id="KW-0067">ATP-binding</keyword>
<dbReference type="EMBL" id="RBSV01000399">
    <property type="protein sequence ID" value="RMS73419.1"/>
    <property type="molecule type" value="Genomic_DNA"/>
</dbReference>
<protein>
    <submittedName>
        <fullName evidence="6">ClpB protein</fullName>
    </submittedName>
</protein>
<evidence type="ECO:0000313" key="6">
    <source>
        <dbReference type="EMBL" id="RMS73419.1"/>
    </source>
</evidence>
<dbReference type="Gene3D" id="1.10.8.60">
    <property type="match status" value="1"/>
</dbReference>
<dbReference type="Proteomes" id="UP000268887">
    <property type="component" value="Unassembled WGS sequence"/>
</dbReference>
<dbReference type="Gene3D" id="3.40.50.300">
    <property type="entry name" value="P-loop containing nucleotide triphosphate hydrolases"/>
    <property type="match status" value="1"/>
</dbReference>
<dbReference type="GO" id="GO:0005524">
    <property type="term" value="F:ATP binding"/>
    <property type="evidence" value="ECO:0007669"/>
    <property type="project" value="UniProtKB-KW"/>
</dbReference>
<dbReference type="FunFam" id="3.40.50.300:FF:000025">
    <property type="entry name" value="ATP-dependent Clp protease subunit"/>
    <property type="match status" value="1"/>
</dbReference>
<evidence type="ECO:0000313" key="7">
    <source>
        <dbReference type="Proteomes" id="UP000268887"/>
    </source>
</evidence>